<evidence type="ECO:0000256" key="7">
    <source>
        <dbReference type="ARBA" id="ARBA00023002"/>
    </source>
</evidence>
<dbReference type="GO" id="GO:0016020">
    <property type="term" value="C:membrane"/>
    <property type="evidence" value="ECO:0007669"/>
    <property type="project" value="UniProtKB-SubCell"/>
</dbReference>
<dbReference type="PANTHER" id="PTHR11351">
    <property type="entry name" value="ACYL-COA DESATURASE"/>
    <property type="match status" value="1"/>
</dbReference>
<keyword evidence="6 12" id="KW-1133">Transmembrane helix</keyword>
<evidence type="ECO:0000256" key="5">
    <source>
        <dbReference type="ARBA" id="ARBA00022832"/>
    </source>
</evidence>
<evidence type="ECO:0000256" key="3">
    <source>
        <dbReference type="ARBA" id="ARBA00022516"/>
    </source>
</evidence>
<dbReference type="InterPro" id="IPR015876">
    <property type="entry name" value="Acyl-CoA_DS"/>
</dbReference>
<dbReference type="Proteomes" id="UP000184368">
    <property type="component" value="Unassembled WGS sequence"/>
</dbReference>
<evidence type="ECO:0000256" key="11">
    <source>
        <dbReference type="ARBA" id="ARBA00023160"/>
    </source>
</evidence>
<keyword evidence="8" id="KW-0408">Iron</keyword>
<dbReference type="STRING" id="1302690.BUE76_02760"/>
<organism evidence="14 15">
    <name type="scientific">Cnuella takakiae</name>
    <dbReference type="NCBI Taxonomy" id="1302690"/>
    <lineage>
        <taxon>Bacteria</taxon>
        <taxon>Pseudomonadati</taxon>
        <taxon>Bacteroidota</taxon>
        <taxon>Chitinophagia</taxon>
        <taxon>Chitinophagales</taxon>
        <taxon>Chitinophagaceae</taxon>
        <taxon>Cnuella</taxon>
    </lineage>
</organism>
<dbReference type="OrthoDB" id="19906at2"/>
<dbReference type="InterPro" id="IPR005804">
    <property type="entry name" value="FA_desaturase_dom"/>
</dbReference>
<reference evidence="14 15" key="1">
    <citation type="submission" date="2016-11" db="EMBL/GenBank/DDBJ databases">
        <authorList>
            <person name="Jaros S."/>
            <person name="Januszkiewicz K."/>
            <person name="Wedrychowicz H."/>
        </authorList>
    </citation>
    <scope>NUCLEOTIDE SEQUENCE [LARGE SCALE GENOMIC DNA]</scope>
    <source>
        <strain evidence="14 15">DSM 26897</strain>
    </source>
</reference>
<evidence type="ECO:0000256" key="1">
    <source>
        <dbReference type="ARBA" id="ARBA00004141"/>
    </source>
</evidence>
<dbReference type="EMBL" id="FQUO01000017">
    <property type="protein sequence ID" value="SHG05600.1"/>
    <property type="molecule type" value="Genomic_DNA"/>
</dbReference>
<accession>A0A1M5GP80</accession>
<dbReference type="AlphaFoldDB" id="A0A1M5GP80"/>
<evidence type="ECO:0000313" key="15">
    <source>
        <dbReference type="Proteomes" id="UP000184368"/>
    </source>
</evidence>
<protein>
    <submittedName>
        <fullName evidence="14">Stearoyl-CoA desaturase (Delta-9 desaturase)</fullName>
    </submittedName>
</protein>
<keyword evidence="11" id="KW-0275">Fatty acid biosynthesis</keyword>
<gene>
    <name evidence="14" type="ORF">SAMN05444008_1174</name>
</gene>
<dbReference type="Pfam" id="PF00487">
    <property type="entry name" value="FA_desaturase"/>
    <property type="match status" value="1"/>
</dbReference>
<evidence type="ECO:0000256" key="8">
    <source>
        <dbReference type="ARBA" id="ARBA00023004"/>
    </source>
</evidence>
<keyword evidence="15" id="KW-1185">Reference proteome</keyword>
<sequence>MAFIDKVLQTPSYGWQHENGELVKPSTGQLFGEAFSRINIFKTRKNWISLISWVMAACMVPFFVVFLRYYFSWPLMIAFVVYAMIIMSTHGTIWFHRFCTHKAYTFKHPFWRFFTQNLVIKTFPEEIYVVSHHVHHVKSDTPGDPYNPKGGFWYCMLSDVNHQSINKNLDEADYNRAYHFMKHTGVQLNTYAQYLKWGSLATPLYTVTLWLLNWAFWYTVFYLIGGHGLACALFGAAMFWFVLVRAFNYTGHGKGHEAHKDGIDFDRSNLSINQTRPGLFSGEWHNNHHLYPGSARAGFLPYQLDLAWLYIIGMYRLGAVSSYRDSKKEFLRKYLAKQ</sequence>
<keyword evidence="5" id="KW-0276">Fatty acid metabolism</keyword>
<keyword evidence="3" id="KW-0444">Lipid biosynthesis</keyword>
<evidence type="ECO:0000256" key="4">
    <source>
        <dbReference type="ARBA" id="ARBA00022692"/>
    </source>
</evidence>
<name>A0A1M5GP80_9BACT</name>
<dbReference type="PANTHER" id="PTHR11351:SF31">
    <property type="entry name" value="DESATURASE 1, ISOFORM A-RELATED"/>
    <property type="match status" value="1"/>
</dbReference>
<evidence type="ECO:0000256" key="12">
    <source>
        <dbReference type="SAM" id="Phobius"/>
    </source>
</evidence>
<proteinExistence type="inferred from homology"/>
<evidence type="ECO:0000256" key="2">
    <source>
        <dbReference type="ARBA" id="ARBA00008749"/>
    </source>
</evidence>
<feature type="transmembrane region" description="Helical" evidence="12">
    <location>
        <begin position="197"/>
        <end position="216"/>
    </location>
</feature>
<keyword evidence="7" id="KW-0560">Oxidoreductase</keyword>
<evidence type="ECO:0000313" key="14">
    <source>
        <dbReference type="EMBL" id="SHG05600.1"/>
    </source>
</evidence>
<dbReference type="RefSeq" id="WP_073046472.1">
    <property type="nucleotide sequence ID" value="NZ_FQUO01000017.1"/>
</dbReference>
<evidence type="ECO:0000259" key="13">
    <source>
        <dbReference type="Pfam" id="PF00487"/>
    </source>
</evidence>
<dbReference type="GO" id="GO:0016717">
    <property type="term" value="F:oxidoreductase activity, acting on paired donors, with oxidation of a pair of donors resulting in the reduction of molecular oxygen to two molecules of water"/>
    <property type="evidence" value="ECO:0007669"/>
    <property type="project" value="InterPro"/>
</dbReference>
<evidence type="ECO:0000256" key="6">
    <source>
        <dbReference type="ARBA" id="ARBA00022989"/>
    </source>
</evidence>
<keyword evidence="9" id="KW-0443">Lipid metabolism</keyword>
<comment type="subcellular location">
    <subcellularLocation>
        <location evidence="1">Membrane</location>
        <topology evidence="1">Multi-pass membrane protein</topology>
    </subcellularLocation>
</comment>
<evidence type="ECO:0000256" key="9">
    <source>
        <dbReference type="ARBA" id="ARBA00023098"/>
    </source>
</evidence>
<feature type="transmembrane region" description="Helical" evidence="12">
    <location>
        <begin position="73"/>
        <end position="95"/>
    </location>
</feature>
<feature type="transmembrane region" description="Helical" evidence="12">
    <location>
        <begin position="47"/>
        <end position="67"/>
    </location>
</feature>
<keyword evidence="4 12" id="KW-0812">Transmembrane</keyword>
<feature type="transmembrane region" description="Helical" evidence="12">
    <location>
        <begin position="222"/>
        <end position="244"/>
    </location>
</feature>
<evidence type="ECO:0000256" key="10">
    <source>
        <dbReference type="ARBA" id="ARBA00023136"/>
    </source>
</evidence>
<feature type="domain" description="Fatty acid desaturase" evidence="13">
    <location>
        <begin position="72"/>
        <end position="293"/>
    </location>
</feature>
<dbReference type="GO" id="GO:0006633">
    <property type="term" value="P:fatty acid biosynthetic process"/>
    <property type="evidence" value="ECO:0007669"/>
    <property type="project" value="UniProtKB-KW"/>
</dbReference>
<keyword evidence="10 12" id="KW-0472">Membrane</keyword>
<comment type="similarity">
    <text evidence="2">Belongs to the fatty acid desaturase type 2 family.</text>
</comment>